<name>A0A495VG43_9GAMM</name>
<accession>A0A495VG43</accession>
<dbReference type="CDD" id="cd04647">
    <property type="entry name" value="LbH_MAT_like"/>
    <property type="match status" value="1"/>
</dbReference>
<comment type="caution">
    <text evidence="4">The sequence shown here is derived from an EMBL/GenBank/DDBJ whole genome shotgun (WGS) entry which is preliminary data.</text>
</comment>
<dbReference type="AlphaFoldDB" id="A0A495VG43"/>
<dbReference type="OrthoDB" id="9815592at2"/>
<dbReference type="Proteomes" id="UP000274556">
    <property type="component" value="Unassembled WGS sequence"/>
</dbReference>
<evidence type="ECO:0000256" key="2">
    <source>
        <dbReference type="ARBA" id="ARBA00022737"/>
    </source>
</evidence>
<dbReference type="PANTHER" id="PTHR23416">
    <property type="entry name" value="SIALIC ACID SYNTHASE-RELATED"/>
    <property type="match status" value="1"/>
</dbReference>
<dbReference type="GO" id="GO:0016746">
    <property type="term" value="F:acyltransferase activity"/>
    <property type="evidence" value="ECO:0007669"/>
    <property type="project" value="UniProtKB-KW"/>
</dbReference>
<dbReference type="InterPro" id="IPR001451">
    <property type="entry name" value="Hexapep"/>
</dbReference>
<sequence>MALRVREPWGRFWMRLAGRSFFGRLASGIAGWAYPGYKGRHRLARLGVAGYIAPSALLSHSTLILGQHVFIGDGVILFSRGRDTKVRISDEVYINRGCIIETGDGGSLSIGSRTTIQPGCQFSCYKGSLTIGQDVQIAPRCAFYPYNHEMAAGESIKSQPLVTKGGIMIEDDVWLGYGSVVLDGVTIGRGAVIGAGSVVTKDIPSGAIAAGAPAKELGRRVDRAKASRCSSRGSKPT</sequence>
<gene>
    <name evidence="4" type="ORF">BDD21_4984</name>
</gene>
<keyword evidence="2" id="KW-0677">Repeat</keyword>
<dbReference type="InterPro" id="IPR011004">
    <property type="entry name" value="Trimer_LpxA-like_sf"/>
</dbReference>
<evidence type="ECO:0000313" key="4">
    <source>
        <dbReference type="EMBL" id="RKT47415.1"/>
    </source>
</evidence>
<proteinExistence type="predicted"/>
<keyword evidence="5" id="KW-1185">Reference proteome</keyword>
<dbReference type="EMBL" id="RBXL01000001">
    <property type="protein sequence ID" value="RKT47415.1"/>
    <property type="molecule type" value="Genomic_DNA"/>
</dbReference>
<dbReference type="PANTHER" id="PTHR23416:SF78">
    <property type="entry name" value="LIPOPOLYSACCHARIDE BIOSYNTHESIS O-ACETYL TRANSFERASE WBBJ-RELATED"/>
    <property type="match status" value="1"/>
</dbReference>
<dbReference type="Pfam" id="PF00132">
    <property type="entry name" value="Hexapep"/>
    <property type="match status" value="1"/>
</dbReference>
<evidence type="ECO:0000256" key="3">
    <source>
        <dbReference type="ARBA" id="ARBA00023315"/>
    </source>
</evidence>
<evidence type="ECO:0000256" key="1">
    <source>
        <dbReference type="ARBA" id="ARBA00022679"/>
    </source>
</evidence>
<dbReference type="RefSeq" id="WP_120799392.1">
    <property type="nucleotide sequence ID" value="NZ_RBXL01000001.1"/>
</dbReference>
<evidence type="ECO:0000313" key="5">
    <source>
        <dbReference type="Proteomes" id="UP000274556"/>
    </source>
</evidence>
<dbReference type="PROSITE" id="PS00101">
    <property type="entry name" value="HEXAPEP_TRANSFERASES"/>
    <property type="match status" value="1"/>
</dbReference>
<dbReference type="SUPFAM" id="SSF51161">
    <property type="entry name" value="Trimeric LpxA-like enzymes"/>
    <property type="match status" value="1"/>
</dbReference>
<keyword evidence="3" id="KW-0012">Acyltransferase</keyword>
<organism evidence="4 5">
    <name type="scientific">Thiocapsa rosea</name>
    <dbReference type="NCBI Taxonomy" id="69360"/>
    <lineage>
        <taxon>Bacteria</taxon>
        <taxon>Pseudomonadati</taxon>
        <taxon>Pseudomonadota</taxon>
        <taxon>Gammaproteobacteria</taxon>
        <taxon>Chromatiales</taxon>
        <taxon>Chromatiaceae</taxon>
        <taxon>Thiocapsa</taxon>
    </lineage>
</organism>
<dbReference type="InterPro" id="IPR051159">
    <property type="entry name" value="Hexapeptide_acetyltransf"/>
</dbReference>
<dbReference type="InterPro" id="IPR018357">
    <property type="entry name" value="Hexapep_transf_CS"/>
</dbReference>
<protein>
    <submittedName>
        <fullName evidence="4">Acetyltransferase-like isoleucine patch superfamily enzyme</fullName>
    </submittedName>
</protein>
<keyword evidence="1 4" id="KW-0808">Transferase</keyword>
<dbReference type="Gene3D" id="2.160.10.10">
    <property type="entry name" value="Hexapeptide repeat proteins"/>
    <property type="match status" value="1"/>
</dbReference>
<reference evidence="4 5" key="1">
    <citation type="submission" date="2018-10" db="EMBL/GenBank/DDBJ databases">
        <title>Genomic Encyclopedia of Archaeal and Bacterial Type Strains, Phase II (KMG-II): from individual species to whole genera.</title>
        <authorList>
            <person name="Goeker M."/>
        </authorList>
    </citation>
    <scope>NUCLEOTIDE SEQUENCE [LARGE SCALE GENOMIC DNA]</scope>
    <source>
        <strain evidence="4 5">DSM 235</strain>
    </source>
</reference>